<dbReference type="InterPro" id="IPR001623">
    <property type="entry name" value="DnaJ_domain"/>
</dbReference>
<gene>
    <name evidence="3" type="primary">dnaJ</name>
    <name evidence="3" type="ORF">SNEC2469_LOCUS4312</name>
</gene>
<reference evidence="3" key="1">
    <citation type="submission" date="2021-02" db="EMBL/GenBank/DDBJ databases">
        <authorList>
            <person name="Dougan E. K."/>
            <person name="Rhodes N."/>
            <person name="Thang M."/>
            <person name="Chan C."/>
        </authorList>
    </citation>
    <scope>NUCLEOTIDE SEQUENCE</scope>
</reference>
<feature type="domain" description="J" evidence="2">
    <location>
        <begin position="26"/>
        <end position="91"/>
    </location>
</feature>
<dbReference type="SMART" id="SM00271">
    <property type="entry name" value="DnaJ"/>
    <property type="match status" value="1"/>
</dbReference>
<dbReference type="EMBL" id="CAJNJA010008799">
    <property type="protein sequence ID" value="CAE7240535.1"/>
    <property type="molecule type" value="Genomic_DNA"/>
</dbReference>
<feature type="non-terminal residue" evidence="3">
    <location>
        <position position="1"/>
    </location>
</feature>
<organism evidence="3 4">
    <name type="scientific">Symbiodinium necroappetens</name>
    <dbReference type="NCBI Taxonomy" id="1628268"/>
    <lineage>
        <taxon>Eukaryota</taxon>
        <taxon>Sar</taxon>
        <taxon>Alveolata</taxon>
        <taxon>Dinophyceae</taxon>
        <taxon>Suessiales</taxon>
        <taxon>Symbiodiniaceae</taxon>
        <taxon>Symbiodinium</taxon>
    </lineage>
</organism>
<dbReference type="PROSITE" id="PS00636">
    <property type="entry name" value="DNAJ_1"/>
    <property type="match status" value="1"/>
</dbReference>
<dbReference type="Proteomes" id="UP000601435">
    <property type="component" value="Unassembled WGS sequence"/>
</dbReference>
<dbReference type="PANTHER" id="PTHR44360:SF1">
    <property type="entry name" value="DNAJ HOMOLOG SUBFAMILY B MEMBER 9"/>
    <property type="match status" value="1"/>
</dbReference>
<evidence type="ECO:0000313" key="3">
    <source>
        <dbReference type="EMBL" id="CAE7240535.1"/>
    </source>
</evidence>
<dbReference type="PROSITE" id="PS50076">
    <property type="entry name" value="DNAJ_2"/>
    <property type="match status" value="1"/>
</dbReference>
<keyword evidence="1" id="KW-0143">Chaperone</keyword>
<sequence>PSETLPEEPEEEEEDAFDWEGEDACDPYKVLRVDKDADDETIRRSYKKLALKYHSDKNQGSETAQKRFQAISAAYDILRDPEKRKAYDKAAARAKARQSE</sequence>
<dbReference type="InterPro" id="IPR018253">
    <property type="entry name" value="DnaJ_domain_CS"/>
</dbReference>
<evidence type="ECO:0000259" key="2">
    <source>
        <dbReference type="PROSITE" id="PS50076"/>
    </source>
</evidence>
<feature type="non-terminal residue" evidence="3">
    <location>
        <position position="100"/>
    </location>
</feature>
<dbReference type="GO" id="GO:0036503">
    <property type="term" value="P:ERAD pathway"/>
    <property type="evidence" value="ECO:0007669"/>
    <property type="project" value="TreeGrafter"/>
</dbReference>
<keyword evidence="4" id="KW-1185">Reference proteome</keyword>
<dbReference type="Gene3D" id="1.10.287.110">
    <property type="entry name" value="DnaJ domain"/>
    <property type="match status" value="1"/>
</dbReference>
<dbReference type="PRINTS" id="PR00625">
    <property type="entry name" value="JDOMAIN"/>
</dbReference>
<protein>
    <submittedName>
        <fullName evidence="3">DnaJ protein</fullName>
    </submittedName>
</protein>
<dbReference type="CDD" id="cd06257">
    <property type="entry name" value="DnaJ"/>
    <property type="match status" value="1"/>
</dbReference>
<dbReference type="AlphaFoldDB" id="A0A812L7K4"/>
<dbReference type="OrthoDB" id="10250354at2759"/>
<dbReference type="GO" id="GO:0005783">
    <property type="term" value="C:endoplasmic reticulum"/>
    <property type="evidence" value="ECO:0007669"/>
    <property type="project" value="TreeGrafter"/>
</dbReference>
<dbReference type="GO" id="GO:0051787">
    <property type="term" value="F:misfolded protein binding"/>
    <property type="evidence" value="ECO:0007669"/>
    <property type="project" value="TreeGrafter"/>
</dbReference>
<evidence type="ECO:0000313" key="4">
    <source>
        <dbReference type="Proteomes" id="UP000601435"/>
    </source>
</evidence>
<proteinExistence type="predicted"/>
<dbReference type="InterPro" id="IPR036869">
    <property type="entry name" value="J_dom_sf"/>
</dbReference>
<dbReference type="PANTHER" id="PTHR44360">
    <property type="entry name" value="DNAJ HOMOLOG SUBFAMILY B MEMBER 9"/>
    <property type="match status" value="1"/>
</dbReference>
<dbReference type="GO" id="GO:0051087">
    <property type="term" value="F:protein-folding chaperone binding"/>
    <property type="evidence" value="ECO:0007669"/>
    <property type="project" value="TreeGrafter"/>
</dbReference>
<dbReference type="SUPFAM" id="SSF46565">
    <property type="entry name" value="Chaperone J-domain"/>
    <property type="match status" value="1"/>
</dbReference>
<dbReference type="Pfam" id="PF00226">
    <property type="entry name" value="DnaJ"/>
    <property type="match status" value="1"/>
</dbReference>
<name>A0A812L7K4_9DINO</name>
<accession>A0A812L7K4</accession>
<dbReference type="InterPro" id="IPR051948">
    <property type="entry name" value="Hsp70_co-chaperone_J-domain"/>
</dbReference>
<evidence type="ECO:0000256" key="1">
    <source>
        <dbReference type="ARBA" id="ARBA00023186"/>
    </source>
</evidence>
<comment type="caution">
    <text evidence="3">The sequence shown here is derived from an EMBL/GenBank/DDBJ whole genome shotgun (WGS) entry which is preliminary data.</text>
</comment>